<evidence type="ECO:0000259" key="4">
    <source>
        <dbReference type="Pfam" id="PF13472"/>
    </source>
</evidence>
<dbReference type="CDD" id="cd01823">
    <property type="entry name" value="SEST_like"/>
    <property type="match status" value="1"/>
</dbReference>
<dbReference type="InterPro" id="IPR037460">
    <property type="entry name" value="SEST-like"/>
</dbReference>
<dbReference type="PANTHER" id="PTHR37981:SF1">
    <property type="entry name" value="SGNH HYDROLASE-TYPE ESTERASE DOMAIN-CONTAINING PROTEIN"/>
    <property type="match status" value="1"/>
</dbReference>
<dbReference type="PANTHER" id="PTHR37981">
    <property type="entry name" value="LIPASE 2"/>
    <property type="match status" value="1"/>
</dbReference>
<sequence length="289" mass="29502">MKRSIGVLAAVVAALGIASPAQASYPTSVVVLGDSYASGTGAGDYQEGTAGNCWRSNNSYGEQVAARLRAEGRLASLTNVSCSGAATSDMAVPFKGQPAQLDALKSDTKLVLLTVGTNDIDYASYGVACVLGDCTGAPTEAILAKLPQMTSNVTGLLTEIGTRSPEAQIVLVGYGRQLSDSPNPPGVALDAICGDGLVTAQERVEGNRVTDGIDAALRSAVENVRGQGVHATYASPFDNPDVFAGHALCEAGTPFLRGFDALSPGQEGLEAVLHPNVQGHTALASIVRA</sequence>
<keyword evidence="6" id="KW-1185">Reference proteome</keyword>
<dbReference type="GO" id="GO:0004806">
    <property type="term" value="F:triacylglycerol lipase activity"/>
    <property type="evidence" value="ECO:0007669"/>
    <property type="project" value="TreeGrafter"/>
</dbReference>
<keyword evidence="3" id="KW-0732">Signal</keyword>
<reference evidence="6" key="1">
    <citation type="submission" date="2016-10" db="EMBL/GenBank/DDBJ databases">
        <authorList>
            <person name="Varghese N."/>
            <person name="Submissions S."/>
        </authorList>
    </citation>
    <scope>NUCLEOTIDE SEQUENCE [LARGE SCALE GENOMIC DNA]</scope>
    <source>
        <strain evidence="6">CGMCC 4.3506</strain>
    </source>
</reference>
<evidence type="ECO:0000256" key="2">
    <source>
        <dbReference type="PIRSR" id="PIRSR637460-2"/>
    </source>
</evidence>
<feature type="disulfide bond" evidence="2">
    <location>
        <begin position="53"/>
        <end position="82"/>
    </location>
</feature>
<keyword evidence="5" id="KW-0378">Hydrolase</keyword>
<dbReference type="GO" id="GO:0019433">
    <property type="term" value="P:triglyceride catabolic process"/>
    <property type="evidence" value="ECO:0007669"/>
    <property type="project" value="TreeGrafter"/>
</dbReference>
<dbReference type="Proteomes" id="UP000199623">
    <property type="component" value="Unassembled WGS sequence"/>
</dbReference>
<organism evidence="5 6">
    <name type="scientific">Lentzea fradiae</name>
    <dbReference type="NCBI Taxonomy" id="200378"/>
    <lineage>
        <taxon>Bacteria</taxon>
        <taxon>Bacillati</taxon>
        <taxon>Actinomycetota</taxon>
        <taxon>Actinomycetes</taxon>
        <taxon>Pseudonocardiales</taxon>
        <taxon>Pseudonocardiaceae</taxon>
        <taxon>Lentzea</taxon>
    </lineage>
</organism>
<feature type="signal peptide" evidence="3">
    <location>
        <begin position="1"/>
        <end position="23"/>
    </location>
</feature>
<accession>A0A1G7P2Z5</accession>
<evidence type="ECO:0000256" key="3">
    <source>
        <dbReference type="SAM" id="SignalP"/>
    </source>
</evidence>
<feature type="active site" evidence="1">
    <location>
        <position position="274"/>
    </location>
</feature>
<gene>
    <name evidence="5" type="ORF">SAMN05216553_103376</name>
</gene>
<evidence type="ECO:0000313" key="6">
    <source>
        <dbReference type="Proteomes" id="UP000199623"/>
    </source>
</evidence>
<name>A0A1G7P2Z5_9PSEU</name>
<dbReference type="AlphaFoldDB" id="A0A1G7P2Z5"/>
<feature type="domain" description="SGNH hydrolase-type esterase" evidence="4">
    <location>
        <begin position="31"/>
        <end position="281"/>
    </location>
</feature>
<protein>
    <submittedName>
        <fullName evidence="5">GDSL-like Lipase/Acylhydrolase family protein</fullName>
    </submittedName>
</protein>
<feature type="active site" description="Nucleophile" evidence="1">
    <location>
        <position position="35"/>
    </location>
</feature>
<feature type="chain" id="PRO_5011637812" evidence="3">
    <location>
        <begin position="24"/>
        <end position="289"/>
    </location>
</feature>
<proteinExistence type="predicted"/>
<dbReference type="STRING" id="200378.SAMN05216553_103376"/>
<dbReference type="SUPFAM" id="SSF52266">
    <property type="entry name" value="SGNH hydrolase"/>
    <property type="match status" value="1"/>
</dbReference>
<evidence type="ECO:0000256" key="1">
    <source>
        <dbReference type="PIRSR" id="PIRSR637460-1"/>
    </source>
</evidence>
<keyword evidence="2" id="KW-1015">Disulfide bond</keyword>
<dbReference type="Gene3D" id="3.40.50.1110">
    <property type="entry name" value="SGNH hydrolase"/>
    <property type="match status" value="1"/>
</dbReference>
<dbReference type="Pfam" id="PF13472">
    <property type="entry name" value="Lipase_GDSL_2"/>
    <property type="match status" value="1"/>
</dbReference>
<dbReference type="InterPro" id="IPR013830">
    <property type="entry name" value="SGNH_hydro"/>
</dbReference>
<evidence type="ECO:0000313" key="5">
    <source>
        <dbReference type="EMBL" id="SDF80675.1"/>
    </source>
</evidence>
<dbReference type="InterPro" id="IPR036514">
    <property type="entry name" value="SGNH_hydro_sf"/>
</dbReference>
<dbReference type="RefSeq" id="WP_176946659.1">
    <property type="nucleotide sequence ID" value="NZ_FNCC01000003.1"/>
</dbReference>
<dbReference type="EMBL" id="FNCC01000003">
    <property type="protein sequence ID" value="SDF80675.1"/>
    <property type="molecule type" value="Genomic_DNA"/>
</dbReference>